<organism evidence="3 4">
    <name type="scientific">Pelomonas margarita</name>
    <dbReference type="NCBI Taxonomy" id="3299031"/>
    <lineage>
        <taxon>Bacteria</taxon>
        <taxon>Pseudomonadati</taxon>
        <taxon>Pseudomonadota</taxon>
        <taxon>Betaproteobacteria</taxon>
        <taxon>Burkholderiales</taxon>
        <taxon>Sphaerotilaceae</taxon>
        <taxon>Roseateles</taxon>
    </lineage>
</organism>
<evidence type="ECO:0000313" key="4">
    <source>
        <dbReference type="Proteomes" id="UP001606301"/>
    </source>
</evidence>
<feature type="transmembrane region" description="Helical" evidence="2">
    <location>
        <begin position="358"/>
        <end position="382"/>
    </location>
</feature>
<proteinExistence type="predicted"/>
<gene>
    <name evidence="3" type="ORF">ACG0Z3_21195</name>
</gene>
<keyword evidence="4" id="KW-1185">Reference proteome</keyword>
<feature type="transmembrane region" description="Helical" evidence="2">
    <location>
        <begin position="165"/>
        <end position="185"/>
    </location>
</feature>
<feature type="transmembrane region" description="Helical" evidence="2">
    <location>
        <begin position="205"/>
        <end position="225"/>
    </location>
</feature>
<comment type="caution">
    <text evidence="3">The sequence shown here is derived from an EMBL/GenBank/DDBJ whole genome shotgun (WGS) entry which is preliminary data.</text>
</comment>
<reference evidence="3 4" key="1">
    <citation type="submission" date="2024-08" db="EMBL/GenBank/DDBJ databases">
        <authorList>
            <person name="Lu H."/>
        </authorList>
    </citation>
    <scope>NUCLEOTIDE SEQUENCE [LARGE SCALE GENOMIC DNA]</scope>
    <source>
        <strain evidence="3 4">LKC17W</strain>
    </source>
</reference>
<dbReference type="PANTHER" id="PTHR13325">
    <property type="entry name" value="PROTEASE M50 MEMBRANE-BOUND TRANSCRIPTION FACTOR SITE 2 PROTEASE"/>
    <property type="match status" value="1"/>
</dbReference>
<feature type="transmembrane region" description="Helical" evidence="2">
    <location>
        <begin position="333"/>
        <end position="352"/>
    </location>
</feature>
<evidence type="ECO:0000256" key="2">
    <source>
        <dbReference type="SAM" id="Phobius"/>
    </source>
</evidence>
<dbReference type="Proteomes" id="UP001606301">
    <property type="component" value="Unassembled WGS sequence"/>
</dbReference>
<sequence length="692" mass="75740">MSPPLPLPPLRQELRLQARPAGLDRVPVWLLLDPLRDRHFVISDDDRQLLMHWDEGNSARLGQALARRGRRLDLQRLQRLLDFLRQHHLVVVDEPPKPPTPLQRFVAALQWRFVLLRPQALLERSLPLVRTLTSPAWLLIWLAATGLGLVMASRQWDALVRDVQTLLTPWGAMGFMLTLVVLKVIHELGHAWACAAQGVRVPHMGLMLSIGLPVVYTETGGTHALHSRRGRVLVGAAGMLAETWVAGWALLAWSILPDGAARSIAAMLATTSLATSLAVNLNPLARFDGYHMLCDALGVENLQTRSLAYAGWCWSRLLFGAAEPAPESPPPRLAAGLALFGHAVWLYRLVLFGGLSWLAYHVVGTSLVLPVAAVAMWVLLLLPIWRRLQRGWQLGLFGQAANRLRLATTLAGLALLLSWPLDRSVTVPAVLGWTQQTVIEAPEPAQLRELSVVDGQRVQAGQALLELVAPEVERRIAAAQVDEALARLRLDRAPASDKDRHATLILTAQAATAQADREGAQGRRSQMAVRAPSDGTAADVAPGLRAGMWVRPGQTLLRVLHGNRQDVRGYLAERDLRRVRPGARGRFVPDDPSMPTMAVQLIGIDDLAAEQLTPEALASTQGGRVAAQTDAKGRAIPLQAQFAVRFDLQAPADNGRLAMLQRGLVVMEATPESLGAQALRQAWRLLIAELRT</sequence>
<keyword evidence="2" id="KW-0812">Transmembrane</keyword>
<dbReference type="SUPFAM" id="SSF111369">
    <property type="entry name" value="HlyD-like secretion proteins"/>
    <property type="match status" value="1"/>
</dbReference>
<dbReference type="PANTHER" id="PTHR13325:SF3">
    <property type="entry name" value="MEMBRANE-BOUND TRANSCRIPTION FACTOR SITE-2 PROTEASE"/>
    <property type="match status" value="1"/>
</dbReference>
<dbReference type="EMBL" id="JBIGHW010000017">
    <property type="protein sequence ID" value="MFG6443215.1"/>
    <property type="molecule type" value="Genomic_DNA"/>
</dbReference>
<feature type="transmembrane region" description="Helical" evidence="2">
    <location>
        <begin position="136"/>
        <end position="153"/>
    </location>
</feature>
<name>A0ABW7FPE2_9BURK</name>
<evidence type="ECO:0000313" key="3">
    <source>
        <dbReference type="EMBL" id="MFG6443215.1"/>
    </source>
</evidence>
<keyword evidence="2" id="KW-1133">Transmembrane helix</keyword>
<keyword evidence="2" id="KW-0472">Membrane</keyword>
<dbReference type="InterPro" id="IPR001193">
    <property type="entry name" value="MBTPS2"/>
</dbReference>
<accession>A0ABW7FPE2</accession>
<dbReference type="Gene3D" id="2.40.50.100">
    <property type="match status" value="1"/>
</dbReference>
<feature type="region of interest" description="Disordered" evidence="1">
    <location>
        <begin position="514"/>
        <end position="537"/>
    </location>
</feature>
<feature type="transmembrane region" description="Helical" evidence="2">
    <location>
        <begin position="232"/>
        <end position="256"/>
    </location>
</feature>
<dbReference type="RefSeq" id="WP_394401492.1">
    <property type="nucleotide sequence ID" value="NZ_JBIGHW010000017.1"/>
</dbReference>
<evidence type="ECO:0000256" key="1">
    <source>
        <dbReference type="SAM" id="MobiDB-lite"/>
    </source>
</evidence>
<protein>
    <submittedName>
        <fullName evidence="3">HlyD family efflux transporter periplasmic adaptor subunit</fullName>
    </submittedName>
</protein>